<feature type="transmembrane region" description="Helical" evidence="7">
    <location>
        <begin position="470"/>
        <end position="487"/>
    </location>
</feature>
<dbReference type="CDD" id="cd06261">
    <property type="entry name" value="TM_PBP2"/>
    <property type="match status" value="2"/>
</dbReference>
<dbReference type="FunFam" id="1.10.3720.10:FF:000088">
    <property type="entry name" value="Iron(III) ABC transporter, permease protein"/>
    <property type="match status" value="1"/>
</dbReference>
<keyword evidence="4 7" id="KW-0812">Transmembrane</keyword>
<organism evidence="9 10">
    <name type="scientific">Insolitispirillum peregrinum</name>
    <dbReference type="NCBI Taxonomy" id="80876"/>
    <lineage>
        <taxon>Bacteria</taxon>
        <taxon>Pseudomonadati</taxon>
        <taxon>Pseudomonadota</taxon>
        <taxon>Alphaproteobacteria</taxon>
        <taxon>Rhodospirillales</taxon>
        <taxon>Novispirillaceae</taxon>
        <taxon>Insolitispirillum</taxon>
    </lineage>
</organism>
<feature type="domain" description="ABC transmembrane type-1" evidence="8">
    <location>
        <begin position="332"/>
        <end position="538"/>
    </location>
</feature>
<feature type="transmembrane region" description="Helical" evidence="7">
    <location>
        <begin position="291"/>
        <end position="316"/>
    </location>
</feature>
<proteinExistence type="inferred from homology"/>
<feature type="transmembrane region" description="Helical" evidence="7">
    <location>
        <begin position="411"/>
        <end position="431"/>
    </location>
</feature>
<feature type="transmembrane region" description="Helical" evidence="7">
    <location>
        <begin position="56"/>
        <end position="79"/>
    </location>
</feature>
<keyword evidence="3" id="KW-1003">Cell membrane</keyword>
<dbReference type="EMBL" id="FTOA01000001">
    <property type="protein sequence ID" value="SIS39466.1"/>
    <property type="molecule type" value="Genomic_DNA"/>
</dbReference>
<gene>
    <name evidence="9" type="ORF">SAMN05421779_101500</name>
</gene>
<comment type="similarity">
    <text evidence="7">Belongs to the binding-protein-dependent transport system permease family.</text>
</comment>
<dbReference type="RefSeq" id="WP_076398551.1">
    <property type="nucleotide sequence ID" value="NZ_FTOA01000001.1"/>
</dbReference>
<reference evidence="9 10" key="1">
    <citation type="submission" date="2017-01" db="EMBL/GenBank/DDBJ databases">
        <authorList>
            <person name="Mah S.A."/>
            <person name="Swanson W.J."/>
            <person name="Moy G.W."/>
            <person name="Vacquier V.D."/>
        </authorList>
    </citation>
    <scope>NUCLEOTIDE SEQUENCE [LARGE SCALE GENOMIC DNA]</scope>
    <source>
        <strain evidence="9 10">DSM 11589</strain>
    </source>
</reference>
<feature type="domain" description="ABC transmembrane type-1" evidence="8">
    <location>
        <begin position="53"/>
        <end position="258"/>
    </location>
</feature>
<feature type="transmembrane region" description="Helical" evidence="7">
    <location>
        <begin position="134"/>
        <end position="157"/>
    </location>
</feature>
<evidence type="ECO:0000259" key="8">
    <source>
        <dbReference type="PROSITE" id="PS50928"/>
    </source>
</evidence>
<dbReference type="InterPro" id="IPR035906">
    <property type="entry name" value="MetI-like_sf"/>
</dbReference>
<dbReference type="STRING" id="80876.SAMN05421779_101500"/>
<feature type="transmembrane region" description="Helical" evidence="7">
    <location>
        <begin position="91"/>
        <end position="114"/>
    </location>
</feature>
<evidence type="ECO:0000256" key="2">
    <source>
        <dbReference type="ARBA" id="ARBA00022448"/>
    </source>
</evidence>
<keyword evidence="10" id="KW-1185">Reference proteome</keyword>
<keyword evidence="5 7" id="KW-1133">Transmembrane helix</keyword>
<evidence type="ECO:0000256" key="1">
    <source>
        <dbReference type="ARBA" id="ARBA00004651"/>
    </source>
</evidence>
<evidence type="ECO:0000256" key="3">
    <source>
        <dbReference type="ARBA" id="ARBA00022475"/>
    </source>
</evidence>
<dbReference type="InterPro" id="IPR000515">
    <property type="entry name" value="MetI-like"/>
</dbReference>
<dbReference type="PANTHER" id="PTHR30183:SF2">
    <property type="entry name" value="IRON UTILIZATION PROTEIN"/>
    <property type="match status" value="1"/>
</dbReference>
<evidence type="ECO:0000256" key="7">
    <source>
        <dbReference type="RuleBase" id="RU363032"/>
    </source>
</evidence>
<protein>
    <submittedName>
        <fullName evidence="9">Iron(III) transport system permease protein</fullName>
    </submittedName>
</protein>
<feature type="transmembrane region" description="Helical" evidence="7">
    <location>
        <begin position="12"/>
        <end position="36"/>
    </location>
</feature>
<dbReference type="GO" id="GO:0005886">
    <property type="term" value="C:plasma membrane"/>
    <property type="evidence" value="ECO:0007669"/>
    <property type="project" value="UniProtKB-SubCell"/>
</dbReference>
<feature type="transmembrane region" description="Helical" evidence="7">
    <location>
        <begin position="186"/>
        <end position="208"/>
    </location>
</feature>
<dbReference type="Gene3D" id="1.10.3720.10">
    <property type="entry name" value="MetI-like"/>
    <property type="match status" value="2"/>
</dbReference>
<evidence type="ECO:0000256" key="5">
    <source>
        <dbReference type="ARBA" id="ARBA00022989"/>
    </source>
</evidence>
<dbReference type="PANTHER" id="PTHR30183">
    <property type="entry name" value="MOLYBDENUM TRANSPORT SYSTEM PERMEASE PROTEIN MODB"/>
    <property type="match status" value="1"/>
</dbReference>
<evidence type="ECO:0000313" key="10">
    <source>
        <dbReference type="Proteomes" id="UP000185678"/>
    </source>
</evidence>
<evidence type="ECO:0000256" key="6">
    <source>
        <dbReference type="ARBA" id="ARBA00023136"/>
    </source>
</evidence>
<feature type="transmembrane region" description="Helical" evidence="7">
    <location>
        <begin position="368"/>
        <end position="391"/>
    </location>
</feature>
<evidence type="ECO:0000256" key="4">
    <source>
        <dbReference type="ARBA" id="ARBA00022692"/>
    </source>
</evidence>
<keyword evidence="2 7" id="KW-0813">Transport</keyword>
<dbReference type="AlphaFoldDB" id="A0A1N7IR49"/>
<dbReference type="Pfam" id="PF00528">
    <property type="entry name" value="BPD_transp_1"/>
    <property type="match status" value="1"/>
</dbReference>
<comment type="subcellular location">
    <subcellularLocation>
        <location evidence="1 7">Cell membrane</location>
        <topology evidence="1 7">Multi-pass membrane protein</topology>
    </subcellularLocation>
</comment>
<dbReference type="Proteomes" id="UP000185678">
    <property type="component" value="Unassembled WGS sequence"/>
</dbReference>
<dbReference type="SUPFAM" id="SSF161098">
    <property type="entry name" value="MetI-like"/>
    <property type="match status" value="2"/>
</dbReference>
<accession>A0A1N7IR49</accession>
<keyword evidence="6 7" id="KW-0472">Membrane</keyword>
<sequence>MSPSPHPSRHWTITAMTLCGLVALPILTVCASFFFATADVWGHLLDTVFPRYVGTSLLLMLLVGGGVTVGGVGTAWLVTMCRLPGARWLEWALLLPMAMPAYVVAYTFTDLFAYAGPVQSTLRLWFGWRTAAEYWFPAIRSTGGAAAVLTLVLYPYVYMLARTAFLEQSVCVLEVARTLGRGPWRAFWSVAFPLARPAIVAGVALALMETLNDFGTVDYFAVDTLSTGIYRTWLGLGQPLAAAQLGAVLTGFVFLLLSVERWSRGQARFHHTTPRYRALPRLPLSPSTTGLALLFCLLPIVLGFALPLLVLASWAWNSGLGRLLSRDFTILAGNSFLLACLSAVLAVSVALVLAYAQRLSPRPLTRALCRVAALGYAIPGSVIAVGILIPLTATDRFLSSSLRALTGWSPGLILTGTLVALIYAYLVRFLAVSLNGVEASLGKVTPSMEAAARTLGQTPGGTLRRVHLPILRGSLLAAGLLVFVDVLKELPATLLMRPFNFDTLAVRTYNLASDERLSDAAAPALAIVLVGLLPVLLLSRAIARSRPGASSSPRS</sequence>
<feature type="transmembrane region" description="Helical" evidence="7">
    <location>
        <begin position="336"/>
        <end position="356"/>
    </location>
</feature>
<name>A0A1N7IR49_9PROT</name>
<evidence type="ECO:0000313" key="9">
    <source>
        <dbReference type="EMBL" id="SIS39466.1"/>
    </source>
</evidence>
<dbReference type="OrthoDB" id="9790211at2"/>
<dbReference type="GO" id="GO:0055085">
    <property type="term" value="P:transmembrane transport"/>
    <property type="evidence" value="ECO:0007669"/>
    <property type="project" value="InterPro"/>
</dbReference>
<feature type="transmembrane region" description="Helical" evidence="7">
    <location>
        <begin position="240"/>
        <end position="259"/>
    </location>
</feature>
<feature type="transmembrane region" description="Helical" evidence="7">
    <location>
        <begin position="520"/>
        <end position="538"/>
    </location>
</feature>
<dbReference type="PROSITE" id="PS50928">
    <property type="entry name" value="ABC_TM1"/>
    <property type="match status" value="2"/>
</dbReference>